<dbReference type="InterPro" id="IPR004424">
    <property type="entry name" value="IspE"/>
</dbReference>
<dbReference type="InterPro" id="IPR006204">
    <property type="entry name" value="GHMP_kinase_N_dom"/>
</dbReference>
<dbReference type="GO" id="GO:0050515">
    <property type="term" value="F:4-(cytidine 5'-diphospho)-2-C-methyl-D-erythritol kinase activity"/>
    <property type="evidence" value="ECO:0007669"/>
    <property type="project" value="UniProtKB-EC"/>
</dbReference>
<comment type="function">
    <text evidence="10">Catalyzes the phosphorylation of the position 2 hydroxy group of 4-diphosphocytidyl-2C-methyl-D-erythritol.</text>
</comment>
<dbReference type="Proteomes" id="UP001202134">
    <property type="component" value="Unassembled WGS sequence"/>
</dbReference>
<dbReference type="RefSeq" id="WP_248954417.1">
    <property type="nucleotide sequence ID" value="NZ_JAKIKU010000001.1"/>
</dbReference>
<evidence type="ECO:0000313" key="13">
    <source>
        <dbReference type="EMBL" id="MCL1043818.1"/>
    </source>
</evidence>
<feature type="active site" evidence="10">
    <location>
        <position position="150"/>
    </location>
</feature>
<dbReference type="SUPFAM" id="SSF54211">
    <property type="entry name" value="Ribosomal protein S5 domain 2-like"/>
    <property type="match status" value="1"/>
</dbReference>
<feature type="binding site" evidence="10">
    <location>
        <begin position="108"/>
        <end position="118"/>
    </location>
    <ligand>
        <name>ATP</name>
        <dbReference type="ChEBI" id="CHEBI:30616"/>
    </ligand>
</feature>
<keyword evidence="6 10" id="KW-0418">Kinase</keyword>
<evidence type="ECO:0000256" key="9">
    <source>
        <dbReference type="ARBA" id="ARBA00032554"/>
    </source>
</evidence>
<proteinExistence type="inferred from homology"/>
<keyword evidence="14" id="KW-1185">Reference proteome</keyword>
<evidence type="ECO:0000256" key="5">
    <source>
        <dbReference type="ARBA" id="ARBA00022741"/>
    </source>
</evidence>
<comment type="caution">
    <text evidence="13">The sequence shown here is derived from an EMBL/GenBank/DDBJ whole genome shotgun (WGS) entry which is preliminary data.</text>
</comment>
<evidence type="ECO:0000256" key="6">
    <source>
        <dbReference type="ARBA" id="ARBA00022777"/>
    </source>
</evidence>
<dbReference type="Gene3D" id="3.30.230.10">
    <property type="match status" value="1"/>
</dbReference>
<organism evidence="13 14">
    <name type="scientific">Shewanella electrodiphila</name>
    <dbReference type="NCBI Taxonomy" id="934143"/>
    <lineage>
        <taxon>Bacteria</taxon>
        <taxon>Pseudomonadati</taxon>
        <taxon>Pseudomonadota</taxon>
        <taxon>Gammaproteobacteria</taxon>
        <taxon>Alteromonadales</taxon>
        <taxon>Shewanellaceae</taxon>
        <taxon>Shewanella</taxon>
    </lineage>
</organism>
<evidence type="ECO:0000256" key="1">
    <source>
        <dbReference type="ARBA" id="ARBA00009684"/>
    </source>
</evidence>
<protein>
    <recommendedName>
        <fullName evidence="3 10">4-diphosphocytidyl-2-C-methyl-D-erythritol kinase</fullName>
        <shortName evidence="10">CMK</shortName>
        <ecNumber evidence="2 10">2.7.1.148</ecNumber>
    </recommendedName>
    <alternativeName>
        <fullName evidence="9 10">4-(cytidine-5'-diphospho)-2-C-methyl-D-erythritol kinase</fullName>
    </alternativeName>
</protein>
<accession>A0ABT0KIZ7</accession>
<evidence type="ECO:0000256" key="4">
    <source>
        <dbReference type="ARBA" id="ARBA00022679"/>
    </source>
</evidence>
<dbReference type="EC" id="2.7.1.148" evidence="2 10"/>
<evidence type="ECO:0000256" key="8">
    <source>
        <dbReference type="ARBA" id="ARBA00023229"/>
    </source>
</evidence>
<dbReference type="PANTHER" id="PTHR43527">
    <property type="entry name" value="4-DIPHOSPHOCYTIDYL-2-C-METHYL-D-ERYTHRITOL KINASE, CHLOROPLASTIC"/>
    <property type="match status" value="1"/>
</dbReference>
<evidence type="ECO:0000256" key="10">
    <source>
        <dbReference type="HAMAP-Rule" id="MF_00061"/>
    </source>
</evidence>
<dbReference type="InterPro" id="IPR020568">
    <property type="entry name" value="Ribosomal_Su5_D2-typ_SF"/>
</dbReference>
<evidence type="ECO:0000259" key="11">
    <source>
        <dbReference type="Pfam" id="PF00288"/>
    </source>
</evidence>
<dbReference type="InterPro" id="IPR013750">
    <property type="entry name" value="GHMP_kinase_C_dom"/>
</dbReference>
<dbReference type="Pfam" id="PF08544">
    <property type="entry name" value="GHMP_kinases_C"/>
    <property type="match status" value="1"/>
</dbReference>
<dbReference type="NCBIfam" id="TIGR00154">
    <property type="entry name" value="ispE"/>
    <property type="match status" value="1"/>
</dbReference>
<feature type="domain" description="GHMP kinase N-terminal" evidence="11">
    <location>
        <begin position="80"/>
        <end position="157"/>
    </location>
</feature>
<dbReference type="SUPFAM" id="SSF55060">
    <property type="entry name" value="GHMP Kinase, C-terminal domain"/>
    <property type="match status" value="1"/>
</dbReference>
<dbReference type="HAMAP" id="MF_00061">
    <property type="entry name" value="IspE"/>
    <property type="match status" value="1"/>
</dbReference>
<keyword evidence="4 10" id="KW-0808">Transferase</keyword>
<keyword evidence="5 10" id="KW-0547">Nucleotide-binding</keyword>
<evidence type="ECO:0000313" key="14">
    <source>
        <dbReference type="Proteomes" id="UP001202134"/>
    </source>
</evidence>
<feature type="active site" evidence="10">
    <location>
        <position position="24"/>
    </location>
</feature>
<sequence>MTTATLNTHETSASISANWPAPAKLNLFLHITAQRSDGYHELQTLFQFIDQCDYLDFLPTENKTLTLHSELSKVVAEKDNLILKAAKSLQEYCNYQGGAEIWLRKNLPMGGGLGGGSSDAATTLIALNRLWKLNLPQQTLAEIGLKLGADVPVFINGFSAFAEGVGERLINVEPQELYYLVIVPDVHVSTQAIFQDPLLPRNTPKLAIDTLMHKNWTNDCQKLVAEKHPQVANALSWLVEYAPSRMTGSGACVFGEFEQQQTALDALAKLPTNMHGFVAKGLNQSPLLTRLSQS</sequence>
<evidence type="ECO:0000256" key="2">
    <source>
        <dbReference type="ARBA" id="ARBA00012052"/>
    </source>
</evidence>
<comment type="pathway">
    <text evidence="10">Isoprenoid biosynthesis; isopentenyl diphosphate biosynthesis via DXP pathway; isopentenyl diphosphate from 1-deoxy-D-xylulose 5-phosphate: step 3/6.</text>
</comment>
<dbReference type="EMBL" id="JAKIKU010000001">
    <property type="protein sequence ID" value="MCL1043818.1"/>
    <property type="molecule type" value="Genomic_DNA"/>
</dbReference>
<comment type="catalytic activity">
    <reaction evidence="10">
        <text>4-CDP-2-C-methyl-D-erythritol + ATP = 4-CDP-2-C-methyl-D-erythritol 2-phosphate + ADP + H(+)</text>
        <dbReference type="Rhea" id="RHEA:18437"/>
        <dbReference type="ChEBI" id="CHEBI:15378"/>
        <dbReference type="ChEBI" id="CHEBI:30616"/>
        <dbReference type="ChEBI" id="CHEBI:57823"/>
        <dbReference type="ChEBI" id="CHEBI:57919"/>
        <dbReference type="ChEBI" id="CHEBI:456216"/>
        <dbReference type="EC" id="2.7.1.148"/>
    </reaction>
</comment>
<evidence type="ECO:0000259" key="12">
    <source>
        <dbReference type="Pfam" id="PF08544"/>
    </source>
</evidence>
<evidence type="ECO:0000256" key="3">
    <source>
        <dbReference type="ARBA" id="ARBA00017473"/>
    </source>
</evidence>
<dbReference type="InterPro" id="IPR036554">
    <property type="entry name" value="GHMP_kinase_C_sf"/>
</dbReference>
<keyword evidence="8 10" id="KW-0414">Isoprene biosynthesis</keyword>
<comment type="similarity">
    <text evidence="1 10">Belongs to the GHMP kinase family. IspE subfamily.</text>
</comment>
<gene>
    <name evidence="10 13" type="primary">ispE</name>
    <name evidence="13" type="ORF">L2737_00535</name>
</gene>
<dbReference type="PIRSF" id="PIRSF010376">
    <property type="entry name" value="IspE"/>
    <property type="match status" value="1"/>
</dbReference>
<dbReference type="Pfam" id="PF00288">
    <property type="entry name" value="GHMP_kinases_N"/>
    <property type="match status" value="1"/>
</dbReference>
<keyword evidence="7 10" id="KW-0067">ATP-binding</keyword>
<feature type="domain" description="GHMP kinase C-terminal" evidence="12">
    <location>
        <begin position="209"/>
        <end position="274"/>
    </location>
</feature>
<dbReference type="PANTHER" id="PTHR43527:SF2">
    <property type="entry name" value="4-DIPHOSPHOCYTIDYL-2-C-METHYL-D-ERYTHRITOL KINASE, CHLOROPLASTIC"/>
    <property type="match status" value="1"/>
</dbReference>
<dbReference type="InterPro" id="IPR014721">
    <property type="entry name" value="Ribsml_uS5_D2-typ_fold_subgr"/>
</dbReference>
<dbReference type="Gene3D" id="3.30.70.890">
    <property type="entry name" value="GHMP kinase, C-terminal domain"/>
    <property type="match status" value="1"/>
</dbReference>
<evidence type="ECO:0000256" key="7">
    <source>
        <dbReference type="ARBA" id="ARBA00022840"/>
    </source>
</evidence>
<name>A0ABT0KIZ7_9GAMM</name>
<reference evidence="13 14" key="1">
    <citation type="submission" date="2022-01" db="EMBL/GenBank/DDBJ databases">
        <title>Whole genome-based taxonomy of the Shewanellaceae.</title>
        <authorList>
            <person name="Martin-Rodriguez A.J."/>
        </authorList>
    </citation>
    <scope>NUCLEOTIDE SEQUENCE [LARGE SCALE GENOMIC DNA]</scope>
    <source>
        <strain evidence="13 14">DSM 24955</strain>
    </source>
</reference>